<dbReference type="EMBL" id="UINC01078181">
    <property type="protein sequence ID" value="SVC19008.1"/>
    <property type="molecule type" value="Genomic_DNA"/>
</dbReference>
<feature type="domain" description="Calcineurin-like phosphoesterase" evidence="1">
    <location>
        <begin position="1"/>
        <end position="205"/>
    </location>
</feature>
<sequence>MKILVIADIHANLHALEAVLKDAKDTYDVTWCLGDLVGYGPYPNECIQIVRELPDFICISGNHDYAIVANMDLSTFNPIAYQALHWTQNVLTAESNHFLAKIESTMHINSVTLAHGSPNNPLWEYITDTNIADQSFANIRDKLCLVGHTHIPRIFSHDGIQCNESTVNTTTPFNLSKRQYILNPGSVGQPRDHNPLAAYGILDLAKHTWQQRRVVYDIRATQDQMMIEQLPEELIIRLSFGM</sequence>
<gene>
    <name evidence="2" type="ORF">METZ01_LOCUS271862</name>
</gene>
<dbReference type="AlphaFoldDB" id="A0A382K415"/>
<dbReference type="Pfam" id="PF12850">
    <property type="entry name" value="Metallophos_2"/>
    <property type="match status" value="1"/>
</dbReference>
<name>A0A382K415_9ZZZZ</name>
<dbReference type="Gene3D" id="3.60.21.10">
    <property type="match status" value="1"/>
</dbReference>
<dbReference type="GO" id="GO:0016791">
    <property type="term" value="F:phosphatase activity"/>
    <property type="evidence" value="ECO:0007669"/>
    <property type="project" value="TreeGrafter"/>
</dbReference>
<reference evidence="2" key="1">
    <citation type="submission" date="2018-05" db="EMBL/GenBank/DDBJ databases">
        <authorList>
            <person name="Lanie J.A."/>
            <person name="Ng W.-L."/>
            <person name="Kazmierczak K.M."/>
            <person name="Andrzejewski T.M."/>
            <person name="Davidsen T.M."/>
            <person name="Wayne K.J."/>
            <person name="Tettelin H."/>
            <person name="Glass J.I."/>
            <person name="Rusch D."/>
            <person name="Podicherti R."/>
            <person name="Tsui H.-C.T."/>
            <person name="Winkler M.E."/>
        </authorList>
    </citation>
    <scope>NUCLEOTIDE SEQUENCE</scope>
</reference>
<dbReference type="InterPro" id="IPR024654">
    <property type="entry name" value="Calcineurin-like_PHP_lpxH"/>
</dbReference>
<dbReference type="GO" id="GO:0005737">
    <property type="term" value="C:cytoplasm"/>
    <property type="evidence" value="ECO:0007669"/>
    <property type="project" value="TreeGrafter"/>
</dbReference>
<dbReference type="PIRSF" id="PIRSF000883">
    <property type="entry name" value="Pesterase_MJ0912"/>
    <property type="match status" value="1"/>
</dbReference>
<dbReference type="InterPro" id="IPR029052">
    <property type="entry name" value="Metallo-depent_PP-like"/>
</dbReference>
<organism evidence="2">
    <name type="scientific">marine metagenome</name>
    <dbReference type="NCBI Taxonomy" id="408172"/>
    <lineage>
        <taxon>unclassified sequences</taxon>
        <taxon>metagenomes</taxon>
        <taxon>ecological metagenomes</taxon>
    </lineage>
</organism>
<accession>A0A382K415</accession>
<evidence type="ECO:0000259" key="1">
    <source>
        <dbReference type="Pfam" id="PF12850"/>
    </source>
</evidence>
<dbReference type="InterPro" id="IPR050126">
    <property type="entry name" value="Ap4A_hydrolase"/>
</dbReference>
<proteinExistence type="predicted"/>
<protein>
    <recommendedName>
        <fullName evidence="1">Calcineurin-like phosphoesterase domain-containing protein</fullName>
    </recommendedName>
</protein>
<dbReference type="PANTHER" id="PTHR42850">
    <property type="entry name" value="METALLOPHOSPHOESTERASE"/>
    <property type="match status" value="1"/>
</dbReference>
<dbReference type="SUPFAM" id="SSF56300">
    <property type="entry name" value="Metallo-dependent phosphatases"/>
    <property type="match status" value="1"/>
</dbReference>
<dbReference type="InterPro" id="IPR011152">
    <property type="entry name" value="Pesterase_MJ0912"/>
</dbReference>
<dbReference type="PANTHER" id="PTHR42850:SF2">
    <property type="entry name" value="BLL5683 PROTEIN"/>
    <property type="match status" value="1"/>
</dbReference>
<evidence type="ECO:0000313" key="2">
    <source>
        <dbReference type="EMBL" id="SVC19008.1"/>
    </source>
</evidence>